<evidence type="ECO:0000256" key="6">
    <source>
        <dbReference type="ARBA" id="ARBA00022989"/>
    </source>
</evidence>
<feature type="compositionally biased region" description="Polar residues" evidence="10">
    <location>
        <begin position="563"/>
        <end position="592"/>
    </location>
</feature>
<comment type="subcellular location">
    <subcellularLocation>
        <location evidence="1 9">Golgi apparatus</location>
        <location evidence="1 9">Golgi stack membrane</location>
        <topology evidence="1 9">Single-pass type II membrane protein</topology>
    </subcellularLocation>
</comment>
<evidence type="ECO:0000256" key="1">
    <source>
        <dbReference type="ARBA" id="ARBA00004447"/>
    </source>
</evidence>
<evidence type="ECO:0000256" key="2">
    <source>
        <dbReference type="ARBA" id="ARBA00009239"/>
    </source>
</evidence>
<dbReference type="SUPFAM" id="SSF53448">
    <property type="entry name" value="Nucleotide-diphospho-sugar transferases"/>
    <property type="match status" value="1"/>
</dbReference>
<dbReference type="OrthoDB" id="5971499at2759"/>
<keyword evidence="8" id="KW-0472">Membrane</keyword>
<organism evidence="12 13">
    <name type="scientific">Sphaeramia orbicularis</name>
    <name type="common">orbiculate cardinalfish</name>
    <dbReference type="NCBI Taxonomy" id="375764"/>
    <lineage>
        <taxon>Eukaryota</taxon>
        <taxon>Metazoa</taxon>
        <taxon>Chordata</taxon>
        <taxon>Craniata</taxon>
        <taxon>Vertebrata</taxon>
        <taxon>Euteleostomi</taxon>
        <taxon>Actinopterygii</taxon>
        <taxon>Neopterygii</taxon>
        <taxon>Teleostei</taxon>
        <taxon>Neoteleostei</taxon>
        <taxon>Acanthomorphata</taxon>
        <taxon>Gobiaria</taxon>
        <taxon>Kurtiformes</taxon>
        <taxon>Apogonoidei</taxon>
        <taxon>Apogonidae</taxon>
        <taxon>Apogoninae</taxon>
        <taxon>Sphaeramia</taxon>
    </lineage>
</organism>
<gene>
    <name evidence="12" type="primary">b4galnt3b</name>
</gene>
<evidence type="ECO:0000256" key="4">
    <source>
        <dbReference type="ARBA" id="ARBA00022692"/>
    </source>
</evidence>
<reference evidence="12" key="3">
    <citation type="submission" date="2025-09" db="UniProtKB">
        <authorList>
            <consortium name="Ensembl"/>
        </authorList>
    </citation>
    <scope>IDENTIFICATION</scope>
</reference>
<evidence type="ECO:0000256" key="10">
    <source>
        <dbReference type="SAM" id="MobiDB-lite"/>
    </source>
</evidence>
<keyword evidence="3 9" id="KW-0808">Transferase</keyword>
<keyword evidence="5 9" id="KW-0735">Signal-anchor</keyword>
<dbReference type="InterPro" id="IPR029044">
    <property type="entry name" value="Nucleotide-diphossugar_trans"/>
</dbReference>
<dbReference type="InParanoid" id="A0A673BU52"/>
<evidence type="ECO:0000256" key="7">
    <source>
        <dbReference type="ARBA" id="ARBA00023034"/>
    </source>
</evidence>
<dbReference type="EC" id="2.4.1.244" evidence="9"/>
<dbReference type="PANTHER" id="PTHR12369">
    <property type="entry name" value="CHONDROITIN SYNTHASE"/>
    <property type="match status" value="1"/>
</dbReference>
<evidence type="ECO:0000256" key="3">
    <source>
        <dbReference type="ARBA" id="ARBA00022679"/>
    </source>
</evidence>
<dbReference type="InterPro" id="IPR037524">
    <property type="entry name" value="PA14/GLEYA"/>
</dbReference>
<keyword evidence="13" id="KW-1185">Reference proteome</keyword>
<evidence type="ECO:0000256" key="9">
    <source>
        <dbReference type="RuleBase" id="RU364016"/>
    </source>
</evidence>
<dbReference type="Proteomes" id="UP000472271">
    <property type="component" value="Chromosome 6"/>
</dbReference>
<evidence type="ECO:0000259" key="11">
    <source>
        <dbReference type="PROSITE" id="PS51820"/>
    </source>
</evidence>
<dbReference type="FunCoup" id="A0A673BU52">
    <property type="interactions" value="311"/>
</dbReference>
<keyword evidence="7 9" id="KW-0333">Golgi apparatus</keyword>
<accession>A0A673BU52</accession>
<proteinExistence type="inferred from homology"/>
<protein>
    <recommendedName>
        <fullName evidence="9">Beta-1,4-N-acetylgalactosaminyltransferase</fullName>
        <ecNumber evidence="9">2.4.1.244</ecNumber>
    </recommendedName>
</protein>
<feature type="compositionally biased region" description="Acidic residues" evidence="10">
    <location>
        <begin position="718"/>
        <end position="727"/>
    </location>
</feature>
<keyword evidence="4" id="KW-0812">Transmembrane</keyword>
<comment type="catalytic activity">
    <reaction evidence="9">
        <text>an N-acetyl-beta-D-glucosaminyl derivative + UDP-N-acetyl-alpha-D-galactosamine = an N-acetyl-beta-D-galactosaminyl-(1-&gt;4)-N-acetyl-beta-D-glucosaminyl derivative + UDP + H(+)</text>
        <dbReference type="Rhea" id="RHEA:20493"/>
        <dbReference type="ChEBI" id="CHEBI:15378"/>
        <dbReference type="ChEBI" id="CHEBI:58223"/>
        <dbReference type="ChEBI" id="CHEBI:61631"/>
        <dbReference type="ChEBI" id="CHEBI:67138"/>
        <dbReference type="ChEBI" id="CHEBI:138027"/>
        <dbReference type="EC" id="2.4.1.244"/>
    </reaction>
</comment>
<evidence type="ECO:0000256" key="8">
    <source>
        <dbReference type="ARBA" id="ARBA00023136"/>
    </source>
</evidence>
<feature type="compositionally biased region" description="Basic and acidic residues" evidence="10">
    <location>
        <begin position="593"/>
        <end position="605"/>
    </location>
</feature>
<dbReference type="Ensembl" id="ENSSORT00005047550.1">
    <property type="protein sequence ID" value="ENSSORP00005046391.1"/>
    <property type="gene ID" value="ENSSORG00005021185.1"/>
</dbReference>
<feature type="compositionally biased region" description="Basic and acidic residues" evidence="10">
    <location>
        <begin position="687"/>
        <end position="717"/>
    </location>
</feature>
<evidence type="ECO:0000313" key="13">
    <source>
        <dbReference type="Proteomes" id="UP000472271"/>
    </source>
</evidence>
<dbReference type="PANTHER" id="PTHR12369:SF15">
    <property type="entry name" value="BETA-1,4-N-ACETYLGALACTOSAMINYLTRANSFERASE 3"/>
    <property type="match status" value="1"/>
</dbReference>
<name>A0A673BU52_9TELE</name>
<feature type="region of interest" description="Disordered" evidence="10">
    <location>
        <begin position="549"/>
        <end position="612"/>
    </location>
</feature>
<reference evidence="12" key="1">
    <citation type="submission" date="2019-06" db="EMBL/GenBank/DDBJ databases">
        <authorList>
            <consortium name="Wellcome Sanger Institute Data Sharing"/>
        </authorList>
    </citation>
    <scope>NUCLEOTIDE SEQUENCE [LARGE SCALE GENOMIC DNA]</scope>
</reference>
<dbReference type="InterPro" id="IPR051227">
    <property type="entry name" value="CS_glycosyltransferase"/>
</dbReference>
<feature type="domain" description="PA14" evidence="11">
    <location>
        <begin position="92"/>
        <end position="253"/>
    </location>
</feature>
<reference evidence="12" key="2">
    <citation type="submission" date="2025-08" db="UniProtKB">
        <authorList>
            <consortium name="Ensembl"/>
        </authorList>
    </citation>
    <scope>IDENTIFICATION</scope>
</reference>
<dbReference type="InterPro" id="IPR011658">
    <property type="entry name" value="PA14_dom"/>
</dbReference>
<dbReference type="AlphaFoldDB" id="A0A673BU52"/>
<feature type="region of interest" description="Disordered" evidence="10">
    <location>
        <begin position="687"/>
        <end position="731"/>
    </location>
</feature>
<evidence type="ECO:0000313" key="12">
    <source>
        <dbReference type="Ensembl" id="ENSSORP00005046391.1"/>
    </source>
</evidence>
<dbReference type="Pfam" id="PF05679">
    <property type="entry name" value="CHGN"/>
    <property type="match status" value="1"/>
</dbReference>
<dbReference type="SMART" id="SM00758">
    <property type="entry name" value="PA14"/>
    <property type="match status" value="1"/>
</dbReference>
<keyword evidence="6" id="KW-1133">Transmembrane helix</keyword>
<dbReference type="PROSITE" id="PS51820">
    <property type="entry name" value="PA14"/>
    <property type="match status" value="1"/>
</dbReference>
<sequence>MIATFFPLKKLRRNGKCLLFGAILLVGAVAVYHEMVAAKAWTGDTGMMPAADDSNWRRAMFDGKAKRDQQHDSVEDLTVWRSSYTPQTWKTEYKGQANLHVFEDWCGSSTADLRKNMHYPLYPHSRITVQKLAVSPQWTNYGLRIFGYLHPFADGDLVFALSSDDNSEFWLSTDESPHNLQLLAWVGKTGREWTAPGEFEKYASQTSKPVRLSSQRRYFFEVIHKQNDKGTDHVEVAWQLLDQGFRFMVIESKHISLYINESGLLMNDVAHIPQTVASHQQPPVRQNTATADMLREDPRDTLYHVPFINNKLLQGVLPDCSYKPSYIIKDFPLLRYQGLQFVHMSYIYPNDYTRLTHMETENSCYYFDSPHYMKLFGFSRYMRLDRSDTHEKARDFHFQRRKRVIDEEDDFYTNAYQREKEVKPDQQINNALFPDYGDDFDDYAQRRRRKIFSLAIEESNNTLKNISETSLHIDNVQKRQVMDKVPLQLVSVPTSEKLEQNQTESRGPAKNIKQIRPKERVKQAKIQKLKSLEKAMRDGQNRTLIKVKRKPYGIKERPAVPSEQLSSKQLQMQRSRKMNLTQIQRLQDSKLQPSEREDRKPEKSTVGKQQRLVGREVELAATKSFTTSRRDANIPLGRLNQKEINRRKSLRDKEIERNMPLQLEGENRIGGDKIIVKGNNAKKWQQEFKDQNEEETDVHSEDGRRGDDERDPFWGEDRDLEGDEEDTTPAPVFDTEVNWSQTFQVNHMDLQLQRSDWIDLRCNISGNLLLHPSDAQPMVKAFMDKLNQKHRGRFTLVRVVNVVKRVDGIQGSRYLLELQLKDVDGKLLRLSHYIYALIRHSRQRSKGFGFQRQQPQLVLCNPVGFRWNPIATVHFIVPVKNQARWVQQLITDMELLFRETGDSNFNLIITDYNSTDMDVRRALHKSSLPRYQYVKLSGNFERSAGLQAGVDLITDDHSIVFLCDLHIHFPLSIVDTIRKHCVEGYMAFAPIVMRLDCGATPLDAKGFWEVNGFGLLGIYKSDLEAVGGMNTREFKDRWGGEDWELLDRIFQAGLEVERIYLRNFFHHFHSKRGMWNRRVSSDHR</sequence>
<evidence type="ECO:0000256" key="5">
    <source>
        <dbReference type="ARBA" id="ARBA00022968"/>
    </source>
</evidence>
<dbReference type="InterPro" id="IPR008428">
    <property type="entry name" value="Chond_GalNAc"/>
</dbReference>
<dbReference type="GO" id="GO:0033842">
    <property type="term" value="F:N-acetyl-beta-glucosaminyl-derivative 4-beta-N-acetylgalactosaminyltransferase activity"/>
    <property type="evidence" value="ECO:0007669"/>
    <property type="project" value="UniProtKB-EC"/>
</dbReference>
<feature type="region of interest" description="Disordered" evidence="10">
    <location>
        <begin position="496"/>
        <end position="523"/>
    </location>
</feature>
<comment type="function">
    <text evidence="9">Transfers N-acetylgalactosamine (GalNAc) from UDP-GalNAc to N-acetylglucosamine-beta-benzyl with a beta-1,4-linkage to form N,N'-diacetyllactosediamine, GalNAc-beta-1,4-GlcNAc structures in N-linked glycans and probably O-linked glycans.</text>
</comment>
<dbReference type="Gene3D" id="3.90.550.10">
    <property type="entry name" value="Spore Coat Polysaccharide Biosynthesis Protein SpsA, Chain A"/>
    <property type="match status" value="1"/>
</dbReference>
<comment type="similarity">
    <text evidence="2 9">Belongs to the chondroitin N-acetylgalactosaminyltransferase family.</text>
</comment>
<dbReference type="GO" id="GO:0032580">
    <property type="term" value="C:Golgi cisterna membrane"/>
    <property type="evidence" value="ECO:0007669"/>
    <property type="project" value="UniProtKB-SubCell"/>
</dbReference>